<dbReference type="Proteomes" id="UP001302602">
    <property type="component" value="Unassembled WGS sequence"/>
</dbReference>
<reference evidence="1" key="1">
    <citation type="journal article" date="2023" name="Mol. Phylogenet. Evol.">
        <title>Genome-scale phylogeny and comparative genomics of the fungal order Sordariales.</title>
        <authorList>
            <person name="Hensen N."/>
            <person name="Bonometti L."/>
            <person name="Westerberg I."/>
            <person name="Brannstrom I.O."/>
            <person name="Guillou S."/>
            <person name="Cros-Aarteil S."/>
            <person name="Calhoun S."/>
            <person name="Haridas S."/>
            <person name="Kuo A."/>
            <person name="Mondo S."/>
            <person name="Pangilinan J."/>
            <person name="Riley R."/>
            <person name="LaButti K."/>
            <person name="Andreopoulos B."/>
            <person name="Lipzen A."/>
            <person name="Chen C."/>
            <person name="Yan M."/>
            <person name="Daum C."/>
            <person name="Ng V."/>
            <person name="Clum A."/>
            <person name="Steindorff A."/>
            <person name="Ohm R.A."/>
            <person name="Martin F."/>
            <person name="Silar P."/>
            <person name="Natvig D.O."/>
            <person name="Lalanne C."/>
            <person name="Gautier V."/>
            <person name="Ament-Velasquez S.L."/>
            <person name="Kruys A."/>
            <person name="Hutchinson M.I."/>
            <person name="Powell A.J."/>
            <person name="Barry K."/>
            <person name="Miller A.N."/>
            <person name="Grigoriev I.V."/>
            <person name="Debuchy R."/>
            <person name="Gladieux P."/>
            <person name="Hiltunen Thoren M."/>
            <person name="Johannesson H."/>
        </authorList>
    </citation>
    <scope>NUCLEOTIDE SEQUENCE</scope>
    <source>
        <strain evidence="1">CBS 731.68</strain>
    </source>
</reference>
<dbReference type="PANTHER" id="PTHR33112:SF16">
    <property type="entry name" value="HETEROKARYON INCOMPATIBILITY DOMAIN-CONTAINING PROTEIN"/>
    <property type="match status" value="1"/>
</dbReference>
<name>A0AAN6TWF7_9PEZI</name>
<dbReference type="RefSeq" id="XP_062645540.1">
    <property type="nucleotide sequence ID" value="XM_062793273.1"/>
</dbReference>
<evidence type="ECO:0000313" key="1">
    <source>
        <dbReference type="EMBL" id="KAK4121769.1"/>
    </source>
</evidence>
<gene>
    <name evidence="1" type="ORF">N657DRAFT_647247</name>
</gene>
<accession>A0AAN6TWF7</accession>
<proteinExistence type="predicted"/>
<organism evidence="1 2">
    <name type="scientific">Parathielavia appendiculata</name>
    <dbReference type="NCBI Taxonomy" id="2587402"/>
    <lineage>
        <taxon>Eukaryota</taxon>
        <taxon>Fungi</taxon>
        <taxon>Dikarya</taxon>
        <taxon>Ascomycota</taxon>
        <taxon>Pezizomycotina</taxon>
        <taxon>Sordariomycetes</taxon>
        <taxon>Sordariomycetidae</taxon>
        <taxon>Sordariales</taxon>
        <taxon>Chaetomiaceae</taxon>
        <taxon>Parathielavia</taxon>
    </lineage>
</organism>
<reference evidence="1" key="2">
    <citation type="submission" date="2023-05" db="EMBL/GenBank/DDBJ databases">
        <authorList>
            <consortium name="Lawrence Berkeley National Laboratory"/>
            <person name="Steindorff A."/>
            <person name="Hensen N."/>
            <person name="Bonometti L."/>
            <person name="Westerberg I."/>
            <person name="Brannstrom I.O."/>
            <person name="Guillou S."/>
            <person name="Cros-Aarteil S."/>
            <person name="Calhoun S."/>
            <person name="Haridas S."/>
            <person name="Kuo A."/>
            <person name="Mondo S."/>
            <person name="Pangilinan J."/>
            <person name="Riley R."/>
            <person name="Labutti K."/>
            <person name="Andreopoulos B."/>
            <person name="Lipzen A."/>
            <person name="Chen C."/>
            <person name="Yanf M."/>
            <person name="Daum C."/>
            <person name="Ng V."/>
            <person name="Clum A."/>
            <person name="Ohm R."/>
            <person name="Martin F."/>
            <person name="Silar P."/>
            <person name="Natvig D."/>
            <person name="Lalanne C."/>
            <person name="Gautier V."/>
            <person name="Ament-Velasquez S.L."/>
            <person name="Kruys A."/>
            <person name="Hutchinson M.I."/>
            <person name="Powell A.J."/>
            <person name="Barry K."/>
            <person name="Miller A.N."/>
            <person name="Grigoriev I.V."/>
            <person name="Debuchy R."/>
            <person name="Gladieux P."/>
            <person name="Thoren M.H."/>
            <person name="Johannesson H."/>
        </authorList>
    </citation>
    <scope>NUCLEOTIDE SEQUENCE</scope>
    <source>
        <strain evidence="1">CBS 731.68</strain>
    </source>
</reference>
<comment type="caution">
    <text evidence="1">The sequence shown here is derived from an EMBL/GenBank/DDBJ whole genome shotgun (WGS) entry which is preliminary data.</text>
</comment>
<dbReference type="PANTHER" id="PTHR33112">
    <property type="entry name" value="DOMAIN PROTEIN, PUTATIVE-RELATED"/>
    <property type="match status" value="1"/>
</dbReference>
<dbReference type="EMBL" id="MU853232">
    <property type="protein sequence ID" value="KAK4121769.1"/>
    <property type="molecule type" value="Genomic_DNA"/>
</dbReference>
<evidence type="ECO:0000313" key="2">
    <source>
        <dbReference type="Proteomes" id="UP001302602"/>
    </source>
</evidence>
<sequence length="63" mass="7117">MCALTHPSDEMVAIASLTGTLRKHTGHSYLAGLWQKDLVDQLCWHRNVYTTLISTRNGYAPSW</sequence>
<dbReference type="AlphaFoldDB" id="A0AAN6TWF7"/>
<dbReference type="GeneID" id="87830042"/>
<protein>
    <submittedName>
        <fullName evidence="1">Uncharacterized protein</fullName>
    </submittedName>
</protein>
<keyword evidence="2" id="KW-1185">Reference proteome</keyword>